<keyword evidence="4" id="KW-0722">Serine protease inhibitor</keyword>
<evidence type="ECO:0000256" key="3">
    <source>
        <dbReference type="ARBA" id="ARBA00022690"/>
    </source>
</evidence>
<comment type="subcellular location">
    <subcellularLocation>
        <location evidence="1">Secreted</location>
    </subcellularLocation>
</comment>
<dbReference type="Gene3D" id="3.30.60.30">
    <property type="match status" value="1"/>
</dbReference>
<dbReference type="InterPro" id="IPR036058">
    <property type="entry name" value="Kazal_dom_sf"/>
</dbReference>
<dbReference type="PROSITE" id="PS51465">
    <property type="entry name" value="KAZAL_2"/>
    <property type="match status" value="1"/>
</dbReference>
<evidence type="ECO:0000256" key="4">
    <source>
        <dbReference type="ARBA" id="ARBA00022900"/>
    </source>
</evidence>
<dbReference type="Ensembl" id="ENSACOT00000014390.1">
    <property type="protein sequence ID" value="ENSACOP00000013904.1"/>
    <property type="gene ID" value="ENSACOG00000009658.1"/>
</dbReference>
<dbReference type="GO" id="GO:0005576">
    <property type="term" value="C:extracellular region"/>
    <property type="evidence" value="ECO:0007669"/>
    <property type="project" value="UniProtKB-SubCell"/>
</dbReference>
<dbReference type="PANTHER" id="PTHR21312:SF28">
    <property type="entry name" value="OVOINHIBITOR-RELATED"/>
    <property type="match status" value="1"/>
</dbReference>
<dbReference type="Pfam" id="PF00050">
    <property type="entry name" value="Kazal_1"/>
    <property type="match status" value="1"/>
</dbReference>
<evidence type="ECO:0000259" key="6">
    <source>
        <dbReference type="PROSITE" id="PS51465"/>
    </source>
</evidence>
<dbReference type="PANTHER" id="PTHR21312">
    <property type="entry name" value="SERINE PROTEASE INHIBITOR"/>
    <property type="match status" value="1"/>
</dbReference>
<sequence>YPRKGAFVFCKKHAIFYSFSFLPWKKDREKKKRLTVASQSRDNASCDMYPFSGETEFNCPSDYEPVCGTDDLTYPNECSLCRLLNLINYWDFMGGET</sequence>
<dbReference type="AlphaFoldDB" id="A0A8B9IY42"/>
<reference evidence="7" key="1">
    <citation type="submission" date="2025-08" db="UniProtKB">
        <authorList>
            <consortium name="Ensembl"/>
        </authorList>
    </citation>
    <scope>IDENTIFICATION</scope>
</reference>
<dbReference type="InterPro" id="IPR001239">
    <property type="entry name" value="Prot_inh_Kazal-m"/>
</dbReference>
<evidence type="ECO:0000256" key="5">
    <source>
        <dbReference type="ARBA" id="ARBA00023157"/>
    </source>
</evidence>
<evidence type="ECO:0000256" key="1">
    <source>
        <dbReference type="ARBA" id="ARBA00004613"/>
    </source>
</evidence>
<dbReference type="Proteomes" id="UP000694522">
    <property type="component" value="Unplaced"/>
</dbReference>
<dbReference type="PROSITE" id="PS00282">
    <property type="entry name" value="KAZAL_1"/>
    <property type="match status" value="1"/>
</dbReference>
<evidence type="ECO:0000256" key="2">
    <source>
        <dbReference type="ARBA" id="ARBA00022525"/>
    </source>
</evidence>
<proteinExistence type="predicted"/>
<dbReference type="SUPFAM" id="SSF100895">
    <property type="entry name" value="Kazal-type serine protease inhibitors"/>
    <property type="match status" value="1"/>
</dbReference>
<name>A0A8B9IY42_9PSIT</name>
<keyword evidence="3" id="KW-0646">Protease inhibitor</keyword>
<feature type="domain" description="Kazal-like" evidence="6">
    <location>
        <begin position="40"/>
        <end position="88"/>
    </location>
</feature>
<accession>A0A8B9IY42</accession>
<evidence type="ECO:0000313" key="8">
    <source>
        <dbReference type="Proteomes" id="UP000694522"/>
    </source>
</evidence>
<dbReference type="SMART" id="SM00280">
    <property type="entry name" value="KAZAL"/>
    <property type="match status" value="1"/>
</dbReference>
<protein>
    <recommendedName>
        <fullName evidence="6">Kazal-like domain-containing protein</fullName>
    </recommendedName>
</protein>
<dbReference type="GO" id="GO:0004867">
    <property type="term" value="F:serine-type endopeptidase inhibitor activity"/>
    <property type="evidence" value="ECO:0007669"/>
    <property type="project" value="UniProtKB-KW"/>
</dbReference>
<dbReference type="PRINTS" id="PR00290">
    <property type="entry name" value="KAZALINHBTR"/>
</dbReference>
<evidence type="ECO:0000313" key="7">
    <source>
        <dbReference type="Ensembl" id="ENSACOP00000013904.1"/>
    </source>
</evidence>
<reference evidence="7" key="2">
    <citation type="submission" date="2025-09" db="UniProtKB">
        <authorList>
            <consortium name="Ensembl"/>
        </authorList>
    </citation>
    <scope>IDENTIFICATION</scope>
</reference>
<keyword evidence="5" id="KW-1015">Disulfide bond</keyword>
<keyword evidence="8" id="KW-1185">Reference proteome</keyword>
<organism evidence="7 8">
    <name type="scientific">Amazona collaria</name>
    <name type="common">yellow-billed parrot</name>
    <dbReference type="NCBI Taxonomy" id="241587"/>
    <lineage>
        <taxon>Eukaryota</taxon>
        <taxon>Metazoa</taxon>
        <taxon>Chordata</taxon>
        <taxon>Craniata</taxon>
        <taxon>Vertebrata</taxon>
        <taxon>Euteleostomi</taxon>
        <taxon>Archelosauria</taxon>
        <taxon>Archosauria</taxon>
        <taxon>Dinosauria</taxon>
        <taxon>Saurischia</taxon>
        <taxon>Theropoda</taxon>
        <taxon>Coelurosauria</taxon>
        <taxon>Aves</taxon>
        <taxon>Neognathae</taxon>
        <taxon>Neoaves</taxon>
        <taxon>Telluraves</taxon>
        <taxon>Australaves</taxon>
        <taxon>Psittaciformes</taxon>
        <taxon>Psittacidae</taxon>
        <taxon>Amazona</taxon>
    </lineage>
</organism>
<keyword evidence="2" id="KW-0964">Secreted</keyword>
<dbReference type="InterPro" id="IPR002350">
    <property type="entry name" value="Kazal_dom"/>
</dbReference>